<evidence type="ECO:0000313" key="2">
    <source>
        <dbReference type="Proteomes" id="UP000428260"/>
    </source>
</evidence>
<dbReference type="KEGG" id="mcos:GM418_06595"/>
<sequence>MLLFLSLFVHINTISAQKERPVILNYQNSSGEKGISFFEYDGNQRIVKGYWQLLDSSRFSNNYYFYNHLGQLTEKYREFSDSVTSSVKYTYNKKGWKIAVDFSRSDGVTGKTVFEYKPNGVLHKIRCKKYNGWFDGEVVYKTRKNENPLWGEIFRDNKKLGDIHLYYTKNGNLKTEKWIIGNRSQTFEWEYVLLPVSYTSPNVFITENNRYRLIEENYSYNNKTGGPSNFKYDEDGKLTQKTFIRSDGIKTLTTFEYDKNGLLKKSFRKYNDGSSATFNYNFNKNRKLVKRSFIHSNGTKGEENYFYSRTGELEKAVWKNFDNWLSGEITFEHAQNGTIKTGIFGGEKFDATLDFSYNKTGNTDCIIWNFSFGEKQEYHFKYINLF</sequence>
<dbReference type="AlphaFoldDB" id="A0A6I6JQB4"/>
<dbReference type="Proteomes" id="UP000428260">
    <property type="component" value="Chromosome"/>
</dbReference>
<organism evidence="1 2">
    <name type="scientific">Maribellus comscasis</name>
    <dbReference type="NCBI Taxonomy" id="2681766"/>
    <lineage>
        <taxon>Bacteria</taxon>
        <taxon>Pseudomonadati</taxon>
        <taxon>Bacteroidota</taxon>
        <taxon>Bacteroidia</taxon>
        <taxon>Marinilabiliales</taxon>
        <taxon>Prolixibacteraceae</taxon>
        <taxon>Maribellus</taxon>
    </lineage>
</organism>
<dbReference type="Gene3D" id="2.180.10.10">
    <property type="entry name" value="RHS repeat-associated core"/>
    <property type="match status" value="1"/>
</dbReference>
<protein>
    <submittedName>
        <fullName evidence="1">Uncharacterized protein</fullName>
    </submittedName>
</protein>
<gene>
    <name evidence="1" type="ORF">GM418_06595</name>
</gene>
<reference evidence="1 2" key="1">
    <citation type="submission" date="2019-11" db="EMBL/GenBank/DDBJ databases">
        <authorList>
            <person name="Zheng R.K."/>
            <person name="Sun C.M."/>
        </authorList>
    </citation>
    <scope>NUCLEOTIDE SEQUENCE [LARGE SCALE GENOMIC DNA]</scope>
    <source>
        <strain evidence="1 2">WC007</strain>
    </source>
</reference>
<evidence type="ECO:0000313" key="1">
    <source>
        <dbReference type="EMBL" id="QGY43339.1"/>
    </source>
</evidence>
<name>A0A6I6JQB4_9BACT</name>
<dbReference type="RefSeq" id="WP_217447720.1">
    <property type="nucleotide sequence ID" value="NZ_CP046401.1"/>
</dbReference>
<keyword evidence="2" id="KW-1185">Reference proteome</keyword>
<dbReference type="EMBL" id="CP046401">
    <property type="protein sequence ID" value="QGY43339.1"/>
    <property type="molecule type" value="Genomic_DNA"/>
</dbReference>
<proteinExistence type="predicted"/>
<accession>A0A6I6JQB4</accession>